<evidence type="ECO:0000256" key="5">
    <source>
        <dbReference type="ARBA" id="ARBA00022777"/>
    </source>
</evidence>
<dbReference type="GO" id="GO:0048015">
    <property type="term" value="P:phosphatidylinositol-mediated signaling"/>
    <property type="evidence" value="ECO:0007669"/>
    <property type="project" value="TreeGrafter"/>
</dbReference>
<dbReference type="PANTHER" id="PTHR10048">
    <property type="entry name" value="PHOSPHATIDYLINOSITOL KINASE"/>
    <property type="match status" value="1"/>
</dbReference>
<keyword evidence="9" id="KW-1185">Reference proteome</keyword>
<proteinExistence type="inferred from homology"/>
<dbReference type="PANTHER" id="PTHR10048:SF7">
    <property type="entry name" value="PHOSPHATIDYLINOSITOL 3-KINASE CATALYTIC SUBUNIT TYPE 3"/>
    <property type="match status" value="1"/>
</dbReference>
<name>A0A8C7K3I3_ONCKI</name>
<evidence type="ECO:0000313" key="8">
    <source>
        <dbReference type="Ensembl" id="ENSOKIP00005096096.1"/>
    </source>
</evidence>
<evidence type="ECO:0000256" key="1">
    <source>
        <dbReference type="ARBA" id="ARBA00006209"/>
    </source>
</evidence>
<feature type="domain" description="PI3K/PI4K catalytic" evidence="7">
    <location>
        <begin position="36"/>
        <end position="232"/>
    </location>
</feature>
<keyword evidence="4" id="KW-0547">Nucleotide-binding</keyword>
<dbReference type="GO" id="GO:0005777">
    <property type="term" value="C:peroxisome"/>
    <property type="evidence" value="ECO:0007669"/>
    <property type="project" value="TreeGrafter"/>
</dbReference>
<evidence type="ECO:0000256" key="2">
    <source>
        <dbReference type="ARBA" id="ARBA00012073"/>
    </source>
</evidence>
<dbReference type="Pfam" id="PF00454">
    <property type="entry name" value="PI3_PI4_kinase"/>
    <property type="match status" value="1"/>
</dbReference>
<evidence type="ECO:0000256" key="6">
    <source>
        <dbReference type="ARBA" id="ARBA00022840"/>
    </source>
</evidence>
<dbReference type="GO" id="GO:0005768">
    <property type="term" value="C:endosome"/>
    <property type="evidence" value="ECO:0007669"/>
    <property type="project" value="TreeGrafter"/>
</dbReference>
<dbReference type="GO" id="GO:0034272">
    <property type="term" value="C:phosphatidylinositol 3-kinase complex, class III, type II"/>
    <property type="evidence" value="ECO:0007669"/>
    <property type="project" value="TreeGrafter"/>
</dbReference>
<dbReference type="InterPro" id="IPR011009">
    <property type="entry name" value="Kinase-like_dom_sf"/>
</dbReference>
<dbReference type="SUPFAM" id="SSF56112">
    <property type="entry name" value="Protein kinase-like (PK-like)"/>
    <property type="match status" value="1"/>
</dbReference>
<dbReference type="InterPro" id="IPR000403">
    <property type="entry name" value="PI3/4_kinase_cat_dom"/>
</dbReference>
<dbReference type="AlphaFoldDB" id="A0A8C7K3I3"/>
<keyword evidence="3" id="KW-0808">Transferase</keyword>
<dbReference type="FunFam" id="3.30.1010.10:FF:000002">
    <property type="entry name" value="Phosphatidylinositol 3-kinase catalytic subunit type 3"/>
    <property type="match status" value="1"/>
</dbReference>
<evidence type="ECO:0000256" key="4">
    <source>
        <dbReference type="ARBA" id="ARBA00022741"/>
    </source>
</evidence>
<dbReference type="GO" id="GO:0005524">
    <property type="term" value="F:ATP binding"/>
    <property type="evidence" value="ECO:0007669"/>
    <property type="project" value="UniProtKB-KW"/>
</dbReference>
<keyword evidence="5" id="KW-0418">Kinase</keyword>
<evidence type="ECO:0000259" key="7">
    <source>
        <dbReference type="PROSITE" id="PS50290"/>
    </source>
</evidence>
<sequence>MERLQALLADNEKVNLCEIDPIPLPLEPSVRIRAIVPDTATLFKSALMPAKLIFKAEEGKMYPVIFKHRDVLRQDQLILQIISLMDKLLRKENLDLKLTPYKVLATSTKHGFMQFVQSVPVAEVLATEGNIQSFFRKHAPSDKGPYGISAELMDTYVKSCGESTATNTLPPHCLGPIPGLGVGDIKDALQQLFLLFLLKNNIPRLNAVMYTHSKKQYAEIAPPFPGCKNVNV</sequence>
<dbReference type="GO" id="GO:0006897">
    <property type="term" value="P:endocytosis"/>
    <property type="evidence" value="ECO:0007669"/>
    <property type="project" value="TreeGrafter"/>
</dbReference>
<dbReference type="Gene3D" id="3.30.1010.10">
    <property type="entry name" value="Phosphatidylinositol 3-kinase Catalytic Subunit, Chain A, domain 4"/>
    <property type="match status" value="1"/>
</dbReference>
<protein>
    <recommendedName>
        <fullName evidence="2">phosphatidylinositol 3-kinase</fullName>
        <ecNumber evidence="2">2.7.1.137</ecNumber>
    </recommendedName>
</protein>
<reference evidence="8" key="1">
    <citation type="submission" date="2025-08" db="UniProtKB">
        <authorList>
            <consortium name="Ensembl"/>
        </authorList>
    </citation>
    <scope>IDENTIFICATION</scope>
</reference>
<evidence type="ECO:0000313" key="9">
    <source>
        <dbReference type="Proteomes" id="UP000694557"/>
    </source>
</evidence>
<comment type="similarity">
    <text evidence="1">Belongs to the PI3/PI4-kinase family. Type III PI4K subfamily.</text>
</comment>
<dbReference type="GO" id="GO:0000045">
    <property type="term" value="P:autophagosome assembly"/>
    <property type="evidence" value="ECO:0007669"/>
    <property type="project" value="TreeGrafter"/>
</dbReference>
<evidence type="ECO:0000256" key="3">
    <source>
        <dbReference type="ARBA" id="ARBA00022679"/>
    </source>
</evidence>
<accession>A0A8C7K3I3</accession>
<dbReference type="PROSITE" id="PS50290">
    <property type="entry name" value="PI3_4_KINASE_3"/>
    <property type="match status" value="1"/>
</dbReference>
<dbReference type="GO" id="GO:0000407">
    <property type="term" value="C:phagophore assembly site"/>
    <property type="evidence" value="ECO:0007669"/>
    <property type="project" value="TreeGrafter"/>
</dbReference>
<dbReference type="Ensembl" id="ENSOKIT00005102814.1">
    <property type="protein sequence ID" value="ENSOKIP00005096096.1"/>
    <property type="gene ID" value="ENSOKIG00005042058.1"/>
</dbReference>
<dbReference type="GeneTree" id="ENSGT00940000156943"/>
<organism evidence="8 9">
    <name type="scientific">Oncorhynchus kisutch</name>
    <name type="common">Coho salmon</name>
    <name type="synonym">Salmo kisutch</name>
    <dbReference type="NCBI Taxonomy" id="8019"/>
    <lineage>
        <taxon>Eukaryota</taxon>
        <taxon>Metazoa</taxon>
        <taxon>Chordata</taxon>
        <taxon>Craniata</taxon>
        <taxon>Vertebrata</taxon>
        <taxon>Euteleostomi</taxon>
        <taxon>Actinopterygii</taxon>
        <taxon>Neopterygii</taxon>
        <taxon>Teleostei</taxon>
        <taxon>Protacanthopterygii</taxon>
        <taxon>Salmoniformes</taxon>
        <taxon>Salmonidae</taxon>
        <taxon>Salmoninae</taxon>
        <taxon>Oncorhynchus</taxon>
    </lineage>
</organism>
<dbReference type="GO" id="GO:0034271">
    <property type="term" value="C:phosphatidylinositol 3-kinase complex, class III, type I"/>
    <property type="evidence" value="ECO:0007669"/>
    <property type="project" value="TreeGrafter"/>
</dbReference>
<dbReference type="EC" id="2.7.1.137" evidence="2"/>
<dbReference type="Proteomes" id="UP000694557">
    <property type="component" value="Unassembled WGS sequence"/>
</dbReference>
<keyword evidence="6" id="KW-0067">ATP-binding</keyword>
<dbReference type="InterPro" id="IPR015433">
    <property type="entry name" value="PI3/4_kinase"/>
</dbReference>
<dbReference type="GO" id="GO:0016303">
    <property type="term" value="F:1-phosphatidylinositol-3-kinase activity"/>
    <property type="evidence" value="ECO:0007669"/>
    <property type="project" value="UniProtKB-EC"/>
</dbReference>
<reference evidence="8" key="2">
    <citation type="submission" date="2025-09" db="UniProtKB">
        <authorList>
            <consortium name="Ensembl"/>
        </authorList>
    </citation>
    <scope>IDENTIFICATION</scope>
</reference>
<dbReference type="SMART" id="SM00146">
    <property type="entry name" value="PI3Kc"/>
    <property type="match status" value="1"/>
</dbReference>